<protein>
    <submittedName>
        <fullName evidence="2">Uncharacterized protein</fullName>
    </submittedName>
</protein>
<proteinExistence type="predicted"/>
<evidence type="ECO:0000313" key="3">
    <source>
        <dbReference type="Proteomes" id="UP001234178"/>
    </source>
</evidence>
<feature type="compositionally biased region" description="Low complexity" evidence="1">
    <location>
        <begin position="45"/>
        <end position="56"/>
    </location>
</feature>
<evidence type="ECO:0000313" key="2">
    <source>
        <dbReference type="EMBL" id="KAK4024925.1"/>
    </source>
</evidence>
<dbReference type="Proteomes" id="UP001234178">
    <property type="component" value="Unassembled WGS sequence"/>
</dbReference>
<comment type="caution">
    <text evidence="2">The sequence shown here is derived from an EMBL/GenBank/DDBJ whole genome shotgun (WGS) entry which is preliminary data.</text>
</comment>
<dbReference type="EMBL" id="JAOYFB010000037">
    <property type="protein sequence ID" value="KAK4024925.1"/>
    <property type="molecule type" value="Genomic_DNA"/>
</dbReference>
<evidence type="ECO:0000256" key="1">
    <source>
        <dbReference type="SAM" id="MobiDB-lite"/>
    </source>
</evidence>
<reference evidence="2 3" key="1">
    <citation type="journal article" date="2023" name="Nucleic Acids Res.">
        <title>The hologenome of Daphnia magna reveals possible DNA methylation and microbiome-mediated evolution of the host genome.</title>
        <authorList>
            <person name="Chaturvedi A."/>
            <person name="Li X."/>
            <person name="Dhandapani V."/>
            <person name="Marshall H."/>
            <person name="Kissane S."/>
            <person name="Cuenca-Cambronero M."/>
            <person name="Asole G."/>
            <person name="Calvet F."/>
            <person name="Ruiz-Romero M."/>
            <person name="Marangio P."/>
            <person name="Guigo R."/>
            <person name="Rago D."/>
            <person name="Mirbahai L."/>
            <person name="Eastwood N."/>
            <person name="Colbourne J.K."/>
            <person name="Zhou J."/>
            <person name="Mallon E."/>
            <person name="Orsini L."/>
        </authorList>
    </citation>
    <scope>NUCLEOTIDE SEQUENCE [LARGE SCALE GENOMIC DNA]</scope>
    <source>
        <strain evidence="2">LRV0_1</strain>
    </source>
</reference>
<feature type="region of interest" description="Disordered" evidence="1">
    <location>
        <begin position="1"/>
        <end position="60"/>
    </location>
</feature>
<name>A0ABR0AIQ1_9CRUS</name>
<keyword evidence="3" id="KW-1185">Reference proteome</keyword>
<organism evidence="2 3">
    <name type="scientific">Daphnia magna</name>
    <dbReference type="NCBI Taxonomy" id="35525"/>
    <lineage>
        <taxon>Eukaryota</taxon>
        <taxon>Metazoa</taxon>
        <taxon>Ecdysozoa</taxon>
        <taxon>Arthropoda</taxon>
        <taxon>Crustacea</taxon>
        <taxon>Branchiopoda</taxon>
        <taxon>Diplostraca</taxon>
        <taxon>Cladocera</taxon>
        <taxon>Anomopoda</taxon>
        <taxon>Daphniidae</taxon>
        <taxon>Daphnia</taxon>
    </lineage>
</organism>
<accession>A0ABR0AIQ1</accession>
<feature type="region of interest" description="Disordered" evidence="1">
    <location>
        <begin position="196"/>
        <end position="217"/>
    </location>
</feature>
<gene>
    <name evidence="2" type="ORF">OUZ56_010417</name>
</gene>
<sequence>MGKPQGEGVVVDAEKPNTRLPSCPCDPSIRLNPELSYEFSPENQSDSGSDSEADSSQPMHPVVPVIGQHLFKPLRHQQQLQGTAMAAVRKFISPPIFRCSPTEHARQWMILQEIGSCAQDSRMTLKTSQNTTGCWRKSGNAYSTRSTFDVFERFQPDNYGLRQESRLRSRTQGVNEPTTYLHWSGHIARNCLENPESEQFKGSPKDGAAGATSKGNLPINLAVADTLEEI</sequence>